<protein>
    <submittedName>
        <fullName evidence="1">Subtilisin-like protease</fullName>
    </submittedName>
</protein>
<keyword evidence="2" id="KW-1185">Reference proteome</keyword>
<sequence length="788" mass="84939">MASLWRQLLPFLCLHWFIVTAFASSSLNQIPKHYVVYMGSTSSNINAANREDVEVAESAHLQLLSSIIPSGESERISLIHHYKHAFKGFSAMLTDEEASLLSEHDEVVSVFPDPILKLQTTRSWDFLEAEATKSSTSTYWSSTIHKYHNQSSDIIIGVIDTGIWPESASFNDHGMSEIPSKWKGVCTESSDFKKSNCNRKLIGARVYVKAAGSATASVRDNVGHGTHTASTAAGAYVPNASYFGLAGGTARGGSPHSRIAAYKACPTEACSGAAVLKAIDDAIHDGVDVISISIGLDPRLDYLTDPMAIGAFHAEQKGIPVVCSAGNEGPGPFTVLSTAPWIFTIGASTIDRDFQSTVLLGNGESIRGTAINLSKLSRSMRIPLAYGKNIAVNSTVLSEARRCQPGSMNPEKVVGKIPVCILSKQIDTKKVMQSIANNINAEDKGIDPRLLKGLIMVNDDEQIWPGFTSGTFPYVEVGRRAGVQIIKYINSNKNPTATILPTVTVPTHKPAPVVAYFSSRGPGLLTENILKPDVTAPGVGILAAIVPKPEEEYGGGIPAGKKPSSYGLYSGTSMACPHVSGVVAIIKSVRPKWSPSMIKSALMTTATVYDNTGGRIKNTSRNYANLHEMGAGEVSPLRALNPGLVFTTSTTDYLRFLCFFGYPEKQILKVSKTKFNCPRKSTEKLISNINYPSISVSKLDRRGAVRTVIRTATNVGSPNATYMSTVNAPSGLSVKVFPEKLVFVEGVERLSFKVSFYSKQASSGYNFGSITWSDNQHSVRMVFAVDVE</sequence>
<dbReference type="Proteomes" id="UP001164539">
    <property type="component" value="Chromosome 4"/>
</dbReference>
<evidence type="ECO:0000313" key="2">
    <source>
        <dbReference type="Proteomes" id="UP001164539"/>
    </source>
</evidence>
<proteinExistence type="predicted"/>
<name>A0ACC1YB14_MELAZ</name>
<evidence type="ECO:0000313" key="1">
    <source>
        <dbReference type="EMBL" id="KAJ4720631.1"/>
    </source>
</evidence>
<organism evidence="1 2">
    <name type="scientific">Melia azedarach</name>
    <name type="common">Chinaberry tree</name>
    <dbReference type="NCBI Taxonomy" id="155640"/>
    <lineage>
        <taxon>Eukaryota</taxon>
        <taxon>Viridiplantae</taxon>
        <taxon>Streptophyta</taxon>
        <taxon>Embryophyta</taxon>
        <taxon>Tracheophyta</taxon>
        <taxon>Spermatophyta</taxon>
        <taxon>Magnoliopsida</taxon>
        <taxon>eudicotyledons</taxon>
        <taxon>Gunneridae</taxon>
        <taxon>Pentapetalae</taxon>
        <taxon>rosids</taxon>
        <taxon>malvids</taxon>
        <taxon>Sapindales</taxon>
        <taxon>Meliaceae</taxon>
        <taxon>Melia</taxon>
    </lineage>
</organism>
<dbReference type="EMBL" id="CM051397">
    <property type="protein sequence ID" value="KAJ4720631.1"/>
    <property type="molecule type" value="Genomic_DNA"/>
</dbReference>
<accession>A0ACC1YB14</accession>
<comment type="caution">
    <text evidence="1">The sequence shown here is derived from an EMBL/GenBank/DDBJ whole genome shotgun (WGS) entry which is preliminary data.</text>
</comment>
<gene>
    <name evidence="1" type="ORF">OWV82_008428</name>
</gene>
<reference evidence="1 2" key="1">
    <citation type="journal article" date="2023" name="Science">
        <title>Complex scaffold remodeling in plant triterpene biosynthesis.</title>
        <authorList>
            <person name="De La Pena R."/>
            <person name="Hodgson H."/>
            <person name="Liu J.C."/>
            <person name="Stephenson M.J."/>
            <person name="Martin A.C."/>
            <person name="Owen C."/>
            <person name="Harkess A."/>
            <person name="Leebens-Mack J."/>
            <person name="Jimenez L.E."/>
            <person name="Osbourn A."/>
            <person name="Sattely E.S."/>
        </authorList>
    </citation>
    <scope>NUCLEOTIDE SEQUENCE [LARGE SCALE GENOMIC DNA]</scope>
    <source>
        <strain evidence="2">cv. JPN11</strain>
        <tissue evidence="1">Leaf</tissue>
    </source>
</reference>